<dbReference type="PANTHER" id="PTHR10146:SF14">
    <property type="entry name" value="PYRIDOXAL PHOSPHATE HOMEOSTASIS PROTEIN"/>
    <property type="match status" value="1"/>
</dbReference>
<sequence>MNIEKKLDQIMKEIPQNVTLVAVTKHRSIEEIQRVVDYGIKDLGENRVQELLDKYDKIKGDIRWHLIGHLQTNKVKYIIDKVDLIHSVDSVKLAKEINTQAKKHGRIMRVLIQVNVSMEDSKFGIEVEEVESFLQQISHESNISVVGFMTMAPFTENIEETRHIFRKMHEIYDKIKDNQDAFKNVNIETLSMGMTNDYPIAIEEGSNLVRIGRGIFV</sequence>
<dbReference type="SUPFAM" id="SSF51419">
    <property type="entry name" value="PLP-binding barrel"/>
    <property type="match status" value="1"/>
</dbReference>
<dbReference type="CDD" id="cd00635">
    <property type="entry name" value="PLPDE_III_YBL036c_like"/>
    <property type="match status" value="1"/>
</dbReference>
<evidence type="ECO:0000256" key="3">
    <source>
        <dbReference type="PIRSR" id="PIRSR004848-1"/>
    </source>
</evidence>
<dbReference type="InterPro" id="IPR029066">
    <property type="entry name" value="PLP-binding_barrel"/>
</dbReference>
<dbReference type="InterPro" id="IPR001608">
    <property type="entry name" value="Ala_racemase_N"/>
</dbReference>
<dbReference type="Gene3D" id="3.20.20.10">
    <property type="entry name" value="Alanine racemase"/>
    <property type="match status" value="1"/>
</dbReference>
<dbReference type="OrthoDB" id="9804072at2"/>
<evidence type="ECO:0000259" key="5">
    <source>
        <dbReference type="Pfam" id="PF01168"/>
    </source>
</evidence>
<dbReference type="PIRSF" id="PIRSF004848">
    <property type="entry name" value="YBL036c_PLPDEIII"/>
    <property type="match status" value="1"/>
</dbReference>
<keyword evidence="1 2" id="KW-0663">Pyridoxal phosphate</keyword>
<evidence type="ECO:0000256" key="2">
    <source>
        <dbReference type="HAMAP-Rule" id="MF_02087"/>
    </source>
</evidence>
<proteinExistence type="inferred from homology"/>
<evidence type="ECO:0000256" key="4">
    <source>
        <dbReference type="RuleBase" id="RU004514"/>
    </source>
</evidence>
<dbReference type="EMBL" id="QNRX01000003">
    <property type="protein sequence ID" value="RBP68311.1"/>
    <property type="molecule type" value="Genomic_DNA"/>
</dbReference>
<keyword evidence="7" id="KW-1185">Reference proteome</keyword>
<dbReference type="Pfam" id="PF01168">
    <property type="entry name" value="Ala_racemase_N"/>
    <property type="match status" value="1"/>
</dbReference>
<comment type="caution">
    <text evidence="6">The sequence shown here is derived from an EMBL/GenBank/DDBJ whole genome shotgun (WGS) entry which is preliminary data.</text>
</comment>
<evidence type="ECO:0000313" key="7">
    <source>
        <dbReference type="Proteomes" id="UP000253490"/>
    </source>
</evidence>
<dbReference type="Proteomes" id="UP000253490">
    <property type="component" value="Unassembled WGS sequence"/>
</dbReference>
<organism evidence="6 7">
    <name type="scientific">Alkalibaculum bacchi</name>
    <dbReference type="NCBI Taxonomy" id="645887"/>
    <lineage>
        <taxon>Bacteria</taxon>
        <taxon>Bacillati</taxon>
        <taxon>Bacillota</taxon>
        <taxon>Clostridia</taxon>
        <taxon>Eubacteriales</taxon>
        <taxon>Eubacteriaceae</taxon>
        <taxon>Alkalibaculum</taxon>
    </lineage>
</organism>
<gene>
    <name evidence="6" type="ORF">DES36_10372</name>
</gene>
<dbReference type="InterPro" id="IPR011078">
    <property type="entry name" value="PyrdxlP_homeostasis"/>
</dbReference>
<dbReference type="AlphaFoldDB" id="A0A366ICL5"/>
<dbReference type="PANTHER" id="PTHR10146">
    <property type="entry name" value="PROLINE SYNTHETASE CO-TRANSCRIBED BACTERIAL HOMOLOG PROTEIN"/>
    <property type="match status" value="1"/>
</dbReference>
<name>A0A366ICL5_9FIRM</name>
<protein>
    <recommendedName>
        <fullName evidence="2">Pyridoxal phosphate homeostasis protein</fullName>
        <shortName evidence="2">PLP homeostasis protein</shortName>
    </recommendedName>
</protein>
<dbReference type="GO" id="GO:0030170">
    <property type="term" value="F:pyridoxal phosphate binding"/>
    <property type="evidence" value="ECO:0007669"/>
    <property type="project" value="UniProtKB-UniRule"/>
</dbReference>
<feature type="domain" description="Alanine racemase N-terminal" evidence="5">
    <location>
        <begin position="2"/>
        <end position="216"/>
    </location>
</feature>
<feature type="modified residue" description="N6-(pyridoxal phosphate)lysine" evidence="2 3">
    <location>
        <position position="25"/>
    </location>
</feature>
<evidence type="ECO:0000313" key="6">
    <source>
        <dbReference type="EMBL" id="RBP68311.1"/>
    </source>
</evidence>
<dbReference type="HAMAP" id="MF_02087">
    <property type="entry name" value="PLP_homeostasis"/>
    <property type="match status" value="1"/>
</dbReference>
<reference evidence="6 7" key="1">
    <citation type="submission" date="2018-06" db="EMBL/GenBank/DDBJ databases">
        <title>Genomic Encyclopedia of Type Strains, Phase IV (KMG-IV): sequencing the most valuable type-strain genomes for metagenomic binning, comparative biology and taxonomic classification.</title>
        <authorList>
            <person name="Goeker M."/>
        </authorList>
    </citation>
    <scope>NUCLEOTIDE SEQUENCE [LARGE SCALE GENOMIC DNA]</scope>
    <source>
        <strain evidence="6 7">DSM 22112</strain>
    </source>
</reference>
<comment type="function">
    <text evidence="2">Pyridoxal 5'-phosphate (PLP)-binding protein, which is involved in PLP homeostasis.</text>
</comment>
<comment type="cofactor">
    <cofactor evidence="3">
        <name>pyridoxal 5'-phosphate</name>
        <dbReference type="ChEBI" id="CHEBI:597326"/>
    </cofactor>
</comment>
<comment type="similarity">
    <text evidence="2 4">Belongs to the pyridoxal phosphate-binding protein YggS/PROSC family.</text>
</comment>
<dbReference type="NCBIfam" id="TIGR00044">
    <property type="entry name" value="YggS family pyridoxal phosphate-dependent enzyme"/>
    <property type="match status" value="1"/>
</dbReference>
<evidence type="ECO:0000256" key="1">
    <source>
        <dbReference type="ARBA" id="ARBA00022898"/>
    </source>
</evidence>
<dbReference type="FunFam" id="3.20.20.10:FF:000018">
    <property type="entry name" value="Pyridoxal phosphate homeostasis protein"/>
    <property type="match status" value="1"/>
</dbReference>
<dbReference type="RefSeq" id="WP_113919746.1">
    <property type="nucleotide sequence ID" value="NZ_QNRX01000003.1"/>
</dbReference>
<accession>A0A366ICL5</accession>